<dbReference type="InterPro" id="IPR001650">
    <property type="entry name" value="Helicase_C-like"/>
</dbReference>
<evidence type="ECO:0000313" key="3">
    <source>
        <dbReference type="Proteomes" id="UP000583929"/>
    </source>
</evidence>
<dbReference type="InterPro" id="IPR052927">
    <property type="entry name" value="DCC_oxidoreductase"/>
</dbReference>
<dbReference type="InterPro" id="IPR007263">
    <property type="entry name" value="DCC1-like"/>
</dbReference>
<protein>
    <recommendedName>
        <fullName evidence="1">Helicase C-terminal domain-containing protein</fullName>
    </recommendedName>
</protein>
<dbReference type="SUPFAM" id="SSF52540">
    <property type="entry name" value="P-loop containing nucleoside triphosphate hydrolases"/>
    <property type="match status" value="1"/>
</dbReference>
<reference evidence="2 3" key="1">
    <citation type="journal article" date="2020" name="bioRxiv">
        <title>Sequence and annotation of 42 cannabis genomes reveals extensive copy number variation in cannabinoid synthesis and pathogen resistance genes.</title>
        <authorList>
            <person name="Mckernan K.J."/>
            <person name="Helbert Y."/>
            <person name="Kane L.T."/>
            <person name="Ebling H."/>
            <person name="Zhang L."/>
            <person name="Liu B."/>
            <person name="Eaton Z."/>
            <person name="Mclaughlin S."/>
            <person name="Kingan S."/>
            <person name="Baybayan P."/>
            <person name="Concepcion G."/>
            <person name="Jordan M."/>
            <person name="Riva A."/>
            <person name="Barbazuk W."/>
            <person name="Harkins T."/>
        </authorList>
    </citation>
    <scope>NUCLEOTIDE SEQUENCE [LARGE SCALE GENOMIC DNA]</scope>
    <source>
        <strain evidence="3">cv. Jamaican Lion 4</strain>
        <tissue evidence="2">Leaf</tissue>
    </source>
</reference>
<organism evidence="2 3">
    <name type="scientific">Cannabis sativa</name>
    <name type="common">Hemp</name>
    <name type="synonym">Marijuana</name>
    <dbReference type="NCBI Taxonomy" id="3483"/>
    <lineage>
        <taxon>Eukaryota</taxon>
        <taxon>Viridiplantae</taxon>
        <taxon>Streptophyta</taxon>
        <taxon>Embryophyta</taxon>
        <taxon>Tracheophyta</taxon>
        <taxon>Spermatophyta</taxon>
        <taxon>Magnoliopsida</taxon>
        <taxon>eudicotyledons</taxon>
        <taxon>Gunneridae</taxon>
        <taxon>Pentapetalae</taxon>
        <taxon>rosids</taxon>
        <taxon>fabids</taxon>
        <taxon>Rosales</taxon>
        <taxon>Cannabaceae</taxon>
        <taxon>Cannabis</taxon>
    </lineage>
</organism>
<dbReference type="Gene3D" id="3.40.50.300">
    <property type="entry name" value="P-loop containing nucleotide triphosphate hydrolases"/>
    <property type="match status" value="1"/>
</dbReference>
<dbReference type="PANTHER" id="PTHR33639">
    <property type="entry name" value="THIOL-DISULFIDE OXIDOREDUCTASE DCC"/>
    <property type="match status" value="1"/>
</dbReference>
<evidence type="ECO:0000313" key="2">
    <source>
        <dbReference type="EMBL" id="KAF4393720.1"/>
    </source>
</evidence>
<dbReference type="CDD" id="cd18791">
    <property type="entry name" value="SF2_C_RHA"/>
    <property type="match status" value="1"/>
</dbReference>
<dbReference type="Pfam" id="PF04134">
    <property type="entry name" value="DCC1-like"/>
    <property type="match status" value="1"/>
</dbReference>
<evidence type="ECO:0000259" key="1">
    <source>
        <dbReference type="PROSITE" id="PS51194"/>
    </source>
</evidence>
<dbReference type="Proteomes" id="UP000583929">
    <property type="component" value="Unassembled WGS sequence"/>
</dbReference>
<accession>A0A7J6HH55</accession>
<proteinExistence type="predicted"/>
<feature type="domain" description="Helicase C-terminal" evidence="1">
    <location>
        <begin position="154"/>
        <end position="322"/>
    </location>
</feature>
<comment type="caution">
    <text evidence="2">The sequence shown here is derived from an EMBL/GenBank/DDBJ whole genome shotgun (WGS) entry which is preliminary data.</text>
</comment>
<sequence>MIQTKFFPKWLLPRNPSKPTSSFSSKSHYNQPIISPSSPSPIVNPILLQPRVVVYDGVCHLCHQGVKWVIKLDKHRKIKFCCLQSETAQPYLSLCGLNRDDVLRRFLFVEGPGVFHQGSNAALRVVSYLPFPYSALSGFRVFPTTIRDSMYDYVAKRRYEWFRKENDCLVLGEKEMLKRFIDRDEILVQWCYRLAAIGLSFDALAMKNSRILPSEQQMRVFATTPAEYRKVILATNIAKTSVTIPGIKYVIDPGLVKARSYDPKQGLESLTVVPISKAQALQRRDRARKPGSNNSSISWEANSRIGSYRHRPNKALLICLRD</sequence>
<dbReference type="GO" id="GO:0015035">
    <property type="term" value="F:protein-disulfide reductase activity"/>
    <property type="evidence" value="ECO:0007669"/>
    <property type="project" value="InterPro"/>
</dbReference>
<gene>
    <name evidence="2" type="ORF">G4B88_007706</name>
</gene>
<dbReference type="AlphaFoldDB" id="A0A7J6HH55"/>
<dbReference type="InterPro" id="IPR027417">
    <property type="entry name" value="P-loop_NTPase"/>
</dbReference>
<name>A0A7J6HH55_CANSA</name>
<keyword evidence="3" id="KW-1185">Reference proteome</keyword>
<dbReference type="EMBL" id="JAATIQ010000048">
    <property type="protein sequence ID" value="KAF4393720.1"/>
    <property type="molecule type" value="Genomic_DNA"/>
</dbReference>
<dbReference type="Pfam" id="PF00271">
    <property type="entry name" value="Helicase_C"/>
    <property type="match status" value="1"/>
</dbReference>
<dbReference type="SMART" id="SM00490">
    <property type="entry name" value="HELICc"/>
    <property type="match status" value="1"/>
</dbReference>
<dbReference type="PROSITE" id="PS51194">
    <property type="entry name" value="HELICASE_CTER"/>
    <property type="match status" value="1"/>
</dbReference>
<dbReference type="PANTHER" id="PTHR33639:SF1">
    <property type="entry name" value="T23E23.25"/>
    <property type="match status" value="1"/>
</dbReference>